<accession>A0ABM7PPG6</accession>
<dbReference type="Proteomes" id="UP001320148">
    <property type="component" value="Chromosome"/>
</dbReference>
<gene>
    <name evidence="12" type="ORF">DSLASN_48050</name>
</gene>
<dbReference type="InterPro" id="IPR045861">
    <property type="entry name" value="CorA_cytoplasmic_dom"/>
</dbReference>
<name>A0ABM7PPG6_9BACT</name>
<keyword evidence="4" id="KW-1003">Cell membrane</keyword>
<sequence length="323" mass="36549">MTQQGLITAFILDGKGGGQRVGWEGIRTWSPAQGTLWVHLNYKENESCRWIFEESGLPLIGAEALVSEETRPRTTVIGNAALLALRGVNLNPNADPEDMVALRIWVTPERIITSRERSLQSATDIARLIEEGVGPGSAGDFLVELINHLTLRIETPIEEAEEKVDELEEDVVTTSSKDIRYTIRDIRRSAILLRRYLAPQREAMIKLSTEKIPWFTDLQRLHLREATDSLIRHIEDLDAVRDRAAIIQEELISRNSEQMNQRMYVLSLVAAVFLPLGFLTGLLGINIGGIPGADNPWAFFIFLLMIVVIILLQLLYFKKRKWL</sequence>
<evidence type="ECO:0000256" key="6">
    <source>
        <dbReference type="ARBA" id="ARBA00022692"/>
    </source>
</evidence>
<keyword evidence="3" id="KW-0813">Transport</keyword>
<evidence type="ECO:0000256" key="9">
    <source>
        <dbReference type="ARBA" id="ARBA00023065"/>
    </source>
</evidence>
<evidence type="ECO:0000256" key="10">
    <source>
        <dbReference type="ARBA" id="ARBA00023136"/>
    </source>
</evidence>
<evidence type="ECO:0000256" key="7">
    <source>
        <dbReference type="ARBA" id="ARBA00022833"/>
    </source>
</evidence>
<evidence type="ECO:0000256" key="5">
    <source>
        <dbReference type="ARBA" id="ARBA00022519"/>
    </source>
</evidence>
<dbReference type="PANTHER" id="PTHR46494">
    <property type="entry name" value="CORA FAMILY METAL ION TRANSPORTER (EUROFUNG)"/>
    <property type="match status" value="1"/>
</dbReference>
<organism evidence="12 13">
    <name type="scientific">Desulfoluna limicola</name>
    <dbReference type="NCBI Taxonomy" id="2810562"/>
    <lineage>
        <taxon>Bacteria</taxon>
        <taxon>Pseudomonadati</taxon>
        <taxon>Thermodesulfobacteriota</taxon>
        <taxon>Desulfobacteria</taxon>
        <taxon>Desulfobacterales</taxon>
        <taxon>Desulfolunaceae</taxon>
        <taxon>Desulfoluna</taxon>
    </lineage>
</organism>
<dbReference type="Gene3D" id="3.30.460.20">
    <property type="entry name" value="CorA soluble domain-like"/>
    <property type="match status" value="1"/>
</dbReference>
<feature type="transmembrane region" description="Helical" evidence="11">
    <location>
        <begin position="263"/>
        <end position="285"/>
    </location>
</feature>
<dbReference type="EMBL" id="AP024488">
    <property type="protein sequence ID" value="BCS99173.1"/>
    <property type="molecule type" value="Genomic_DNA"/>
</dbReference>
<comment type="subcellular location">
    <subcellularLocation>
        <location evidence="1">Cell membrane</location>
        <topology evidence="1">Multi-pass membrane protein</topology>
    </subcellularLocation>
</comment>
<dbReference type="RefSeq" id="WP_236890523.1">
    <property type="nucleotide sequence ID" value="NZ_AP024488.1"/>
</dbReference>
<reference evidence="12 13" key="1">
    <citation type="submission" date="2021-02" db="EMBL/GenBank/DDBJ databases">
        <title>Complete genome of Desulfoluna sp. strain ASN36.</title>
        <authorList>
            <person name="Takahashi A."/>
            <person name="Kojima H."/>
            <person name="Fukui M."/>
        </authorList>
    </citation>
    <scope>NUCLEOTIDE SEQUENCE [LARGE SCALE GENOMIC DNA]</scope>
    <source>
        <strain evidence="12 13">ASN36</strain>
    </source>
</reference>
<dbReference type="CDD" id="cd12833">
    <property type="entry name" value="ZntB-like_1"/>
    <property type="match status" value="1"/>
</dbReference>
<evidence type="ECO:0000256" key="2">
    <source>
        <dbReference type="ARBA" id="ARBA00009765"/>
    </source>
</evidence>
<evidence type="ECO:0000313" key="12">
    <source>
        <dbReference type="EMBL" id="BCS99173.1"/>
    </source>
</evidence>
<dbReference type="Gene3D" id="1.20.58.340">
    <property type="entry name" value="Magnesium transport protein CorA, transmembrane region"/>
    <property type="match status" value="2"/>
</dbReference>
<dbReference type="Pfam" id="PF01544">
    <property type="entry name" value="CorA"/>
    <property type="match status" value="1"/>
</dbReference>
<keyword evidence="10 11" id="KW-0472">Membrane</keyword>
<dbReference type="SUPFAM" id="SSF143865">
    <property type="entry name" value="CorA soluble domain-like"/>
    <property type="match status" value="1"/>
</dbReference>
<evidence type="ECO:0000256" key="4">
    <source>
        <dbReference type="ARBA" id="ARBA00022475"/>
    </source>
</evidence>
<evidence type="ECO:0000256" key="3">
    <source>
        <dbReference type="ARBA" id="ARBA00022448"/>
    </source>
</evidence>
<evidence type="ECO:0000256" key="1">
    <source>
        <dbReference type="ARBA" id="ARBA00004651"/>
    </source>
</evidence>
<keyword evidence="6 11" id="KW-0812">Transmembrane</keyword>
<evidence type="ECO:0000256" key="8">
    <source>
        <dbReference type="ARBA" id="ARBA00022989"/>
    </source>
</evidence>
<dbReference type="InterPro" id="IPR045863">
    <property type="entry name" value="CorA_TM1_TM2"/>
</dbReference>
<keyword evidence="9" id="KW-0406">Ion transport</keyword>
<protein>
    <submittedName>
        <fullName evidence="12">Zinc transporter ZntB</fullName>
    </submittedName>
</protein>
<keyword evidence="7" id="KW-0862">Zinc</keyword>
<dbReference type="SUPFAM" id="SSF144083">
    <property type="entry name" value="Magnesium transport protein CorA, transmembrane region"/>
    <property type="match status" value="1"/>
</dbReference>
<dbReference type="InterPro" id="IPR002523">
    <property type="entry name" value="MgTranspt_CorA/ZnTranspt_ZntB"/>
</dbReference>
<keyword evidence="8 11" id="KW-1133">Transmembrane helix</keyword>
<feature type="transmembrane region" description="Helical" evidence="11">
    <location>
        <begin position="297"/>
        <end position="317"/>
    </location>
</feature>
<evidence type="ECO:0000256" key="11">
    <source>
        <dbReference type="SAM" id="Phobius"/>
    </source>
</evidence>
<evidence type="ECO:0000313" key="13">
    <source>
        <dbReference type="Proteomes" id="UP001320148"/>
    </source>
</evidence>
<comment type="similarity">
    <text evidence="2">Belongs to the CorA metal ion transporter (MIT) (TC 1.A.35) family.</text>
</comment>
<keyword evidence="5" id="KW-0997">Cell inner membrane</keyword>
<proteinExistence type="inferred from homology"/>
<dbReference type="PANTHER" id="PTHR46494:SF3">
    <property type="entry name" value="ZINC TRANSPORT PROTEIN ZNTB"/>
    <property type="match status" value="1"/>
</dbReference>
<keyword evidence="13" id="KW-1185">Reference proteome</keyword>